<dbReference type="Proteomes" id="UP000001819">
    <property type="component" value="Chromosome 3"/>
</dbReference>
<dbReference type="RefSeq" id="XP_001361352.5">
    <property type="nucleotide sequence ID" value="XM_001361315.5"/>
</dbReference>
<gene>
    <name evidence="10" type="primary">LOC4804859</name>
</gene>
<organism evidence="9 10">
    <name type="scientific">Drosophila pseudoobscura pseudoobscura</name>
    <name type="common">Fruit fly</name>
    <dbReference type="NCBI Taxonomy" id="46245"/>
    <lineage>
        <taxon>Eukaryota</taxon>
        <taxon>Metazoa</taxon>
        <taxon>Ecdysozoa</taxon>
        <taxon>Arthropoda</taxon>
        <taxon>Hexapoda</taxon>
        <taxon>Insecta</taxon>
        <taxon>Pterygota</taxon>
        <taxon>Neoptera</taxon>
        <taxon>Endopterygota</taxon>
        <taxon>Diptera</taxon>
        <taxon>Brachycera</taxon>
        <taxon>Muscomorpha</taxon>
        <taxon>Ephydroidea</taxon>
        <taxon>Drosophilidae</taxon>
        <taxon>Drosophila</taxon>
        <taxon>Sophophora</taxon>
    </lineage>
</organism>
<keyword evidence="9" id="KW-1185">Reference proteome</keyword>
<feature type="transmembrane region" description="Helical" evidence="8">
    <location>
        <begin position="593"/>
        <end position="616"/>
    </location>
</feature>
<reference evidence="10" key="2">
    <citation type="submission" date="2025-08" db="UniProtKB">
        <authorList>
            <consortium name="RefSeq"/>
        </authorList>
    </citation>
    <scope>IDENTIFICATION</scope>
    <source>
        <strain evidence="10">MV-25-SWS-2005</strain>
        <tissue evidence="10">Whole body</tissue>
    </source>
</reference>
<dbReference type="GO" id="GO:0005886">
    <property type="term" value="C:plasma membrane"/>
    <property type="evidence" value="ECO:0007669"/>
    <property type="project" value="UniProtKB-SubCell"/>
</dbReference>
<keyword evidence="3 8" id="KW-0812">Transmembrane</keyword>
<evidence type="ECO:0000256" key="3">
    <source>
        <dbReference type="ARBA" id="ARBA00022692"/>
    </source>
</evidence>
<proteinExistence type="predicted"/>
<evidence type="ECO:0000313" key="9">
    <source>
        <dbReference type="Proteomes" id="UP000001819"/>
    </source>
</evidence>
<comment type="subcellular location">
    <subcellularLocation>
        <location evidence="1">Cell membrane</location>
        <topology evidence="1">Multi-pass membrane protein</topology>
    </subcellularLocation>
</comment>
<evidence type="ECO:0000256" key="8">
    <source>
        <dbReference type="SAM" id="Phobius"/>
    </source>
</evidence>
<dbReference type="FunCoup" id="A0A6I8UV20">
    <property type="interactions" value="10"/>
</dbReference>
<keyword evidence="2" id="KW-1003">Cell membrane</keyword>
<accession>A0A6I8UV20</accession>
<evidence type="ECO:0000313" key="10">
    <source>
        <dbReference type="RefSeq" id="XP_001361352.5"/>
    </source>
</evidence>
<evidence type="ECO:0000256" key="5">
    <source>
        <dbReference type="ARBA" id="ARBA00023136"/>
    </source>
</evidence>
<evidence type="ECO:0000256" key="6">
    <source>
        <dbReference type="ARBA" id="ARBA00023170"/>
    </source>
</evidence>
<dbReference type="InterPro" id="IPR052192">
    <property type="entry name" value="Insect_Ionotropic_Sensory_Rcpt"/>
</dbReference>
<dbReference type="InParanoid" id="A0A6I8UV20"/>
<dbReference type="KEGG" id="dpo:4804859"/>
<dbReference type="PANTHER" id="PTHR42643:SF41">
    <property type="entry name" value="IONOTROPIC RECEPTOR 20A-RELATED"/>
    <property type="match status" value="1"/>
</dbReference>
<keyword evidence="4 8" id="KW-1133">Transmembrane helix</keyword>
<evidence type="ECO:0000256" key="7">
    <source>
        <dbReference type="ARBA" id="ARBA00023180"/>
    </source>
</evidence>
<name>A0A6I8UV20_DROPS</name>
<dbReference type="PANTHER" id="PTHR42643">
    <property type="entry name" value="IONOTROPIC RECEPTOR 20A-RELATED"/>
    <property type="match status" value="1"/>
</dbReference>
<evidence type="ECO:0000256" key="4">
    <source>
        <dbReference type="ARBA" id="ARBA00022989"/>
    </source>
</evidence>
<dbReference type="AlphaFoldDB" id="A0A6I8UV20"/>
<keyword evidence="6" id="KW-0675">Receptor</keyword>
<feature type="transmembrane region" description="Helical" evidence="8">
    <location>
        <begin position="397"/>
        <end position="416"/>
    </location>
</feature>
<reference evidence="9" key="1">
    <citation type="submission" date="2024-06" db="UniProtKB">
        <authorList>
            <consortium name="RefSeq"/>
        </authorList>
    </citation>
    <scope>NUCLEOTIDE SEQUENCE [LARGE SCALE GENOMIC DNA]</scope>
    <source>
        <strain evidence="9">MV2-25</strain>
    </source>
</reference>
<protein>
    <submittedName>
        <fullName evidence="10">Uncharacterized protein</fullName>
    </submittedName>
</protein>
<evidence type="ECO:0000256" key="1">
    <source>
        <dbReference type="ARBA" id="ARBA00004651"/>
    </source>
</evidence>
<dbReference type="SUPFAM" id="SSF53850">
    <property type="entry name" value="Periplasmic binding protein-like II"/>
    <property type="match status" value="1"/>
</dbReference>
<keyword evidence="5 8" id="KW-0472">Membrane</keyword>
<feature type="transmembrane region" description="Helical" evidence="8">
    <location>
        <begin position="330"/>
        <end position="356"/>
    </location>
</feature>
<keyword evidence="7" id="KW-0325">Glycoprotein</keyword>
<evidence type="ECO:0000256" key="2">
    <source>
        <dbReference type="ARBA" id="ARBA00022475"/>
    </source>
</evidence>
<sequence length="629" mass="73609">MPAHLLLNSVRHWLCHKNWRPAGFSNSFAMTSERLVVALLCLGQVTAQLSNLSLHEGVDLEEKLLRLLLRLRVEQSFETLVIYGEECAFHSMLRHSLGPTVLVSSGSTESDWSFSSSTLILSCGARAEREGNYRTLMKLQMRRRLLYLTEDIQPEEVCDNYSLKEQYNIAMVKADFVQSGSIYTCRCFQQLNFEELDLFDHKPIFVEQFRNMRRATIKTLADHLAPRSMSYHDEKTGEEKMVGYVANLINSFAQKVNATLDFRSVRKDGEKTESVFKDIVRWVKEDRLDLGTTMVSSLQVLNLDSLSYPYLLTSYCLMVPIPARLPYNQIYAVIVDPLVLCIILILFYLLSALLIYSQQLSWRGLTLANILLNDKSLRGLLGQSFPFPRDPRRNMKLVFFILCFASLMITTMYESYLQSFFTRPPPEPSIRTFQDIANSRHKLAISRFEMNVLSARKSSNIHLIRRNRICVLEDHEDFVLLRNSFNDSYVYTVSEDRWSTYQEQQRMFAQPLFYYSLDLCFNRFLFFHIPLRPHLPYRHLFEEHMQRQQEFGLVKFWKSRSFFDMVRLGVTPMRDSSPPPYINPSILVNDISWILKLYGAAMGISCCCFILELWFWRRRRKPHNAILQH</sequence>